<dbReference type="CDD" id="cd01671">
    <property type="entry name" value="CARD"/>
    <property type="match status" value="1"/>
</dbReference>
<dbReference type="Pfam" id="PF00619">
    <property type="entry name" value="CARD"/>
    <property type="match status" value="1"/>
</dbReference>
<dbReference type="InterPro" id="IPR011029">
    <property type="entry name" value="DEATH-like_dom_sf"/>
</dbReference>
<dbReference type="Gene3D" id="1.10.533.10">
    <property type="entry name" value="Death Domain, Fas"/>
    <property type="match status" value="1"/>
</dbReference>
<gene>
    <name evidence="3" type="ORF">RRG08_064597</name>
</gene>
<dbReference type="GO" id="GO:0042981">
    <property type="term" value="P:regulation of apoptotic process"/>
    <property type="evidence" value="ECO:0007669"/>
    <property type="project" value="InterPro"/>
</dbReference>
<accession>A0AAE1EDH2</accession>
<dbReference type="Proteomes" id="UP001283361">
    <property type="component" value="Unassembled WGS sequence"/>
</dbReference>
<evidence type="ECO:0000313" key="4">
    <source>
        <dbReference type="Proteomes" id="UP001283361"/>
    </source>
</evidence>
<feature type="domain" description="CARD" evidence="2">
    <location>
        <begin position="7"/>
        <end position="90"/>
    </location>
</feature>
<dbReference type="EMBL" id="JAWDGP010000269">
    <property type="protein sequence ID" value="KAK3802003.1"/>
    <property type="molecule type" value="Genomic_DNA"/>
</dbReference>
<dbReference type="GO" id="GO:0005737">
    <property type="term" value="C:cytoplasm"/>
    <property type="evidence" value="ECO:0007669"/>
    <property type="project" value="TreeGrafter"/>
</dbReference>
<proteinExistence type="predicted"/>
<comment type="caution">
    <text evidence="3">The sequence shown here is derived from an EMBL/GenBank/DDBJ whole genome shotgun (WGS) entry which is preliminary data.</text>
</comment>
<evidence type="ECO:0000256" key="1">
    <source>
        <dbReference type="SAM" id="MobiDB-lite"/>
    </source>
</evidence>
<feature type="region of interest" description="Disordered" evidence="1">
    <location>
        <begin position="192"/>
        <end position="213"/>
    </location>
</feature>
<dbReference type="SUPFAM" id="SSF47986">
    <property type="entry name" value="DEATH domain"/>
    <property type="match status" value="1"/>
</dbReference>
<protein>
    <recommendedName>
        <fullName evidence="2">CARD domain-containing protein</fullName>
    </recommendedName>
</protein>
<evidence type="ECO:0000313" key="3">
    <source>
        <dbReference type="EMBL" id="KAK3802003.1"/>
    </source>
</evidence>
<dbReference type="PANTHER" id="PTHR16155">
    <property type="entry name" value="DED DOMAIN-CONTAINING PROTEIN"/>
    <property type="match status" value="1"/>
</dbReference>
<feature type="compositionally biased region" description="Polar residues" evidence="1">
    <location>
        <begin position="193"/>
        <end position="205"/>
    </location>
</feature>
<dbReference type="InterPro" id="IPR013761">
    <property type="entry name" value="SAM/pointed_sf"/>
</dbReference>
<sequence>MNSQQWEKILKNWKDLTSQRNQCDLTYYLESKGVLTVDDHDRITQKGTPKDCMVALLHTLRSKPPEKEAYKFLLQALTENGCEDLAKSIEATPVEGDPTIRAKCDPRSAEDKIRHVLVSYFCTHKGSRTAFSEIESILRKEKVFQGIDEWKREDIVNFVCDVFSVPSETKIVRRKMKNKQVIYIKDLCKRDLSSTSPGSHSSALTHSPGKEKPKHVCKMTCQELRQYLTDILKAEGMGVKLLDDLEANSISGSVFLTLDEKHLEKILSSAKFGERHKLFMIIQELSERPTLQNESLVHLRKFDIEVDYMDKYHIGRCCDTSSCVADKTTHPHRVFNLIDISESQDEVLEFIGSAVVQFASACINERRDGTIYFGISPDASDCHKKGEIVGTEIPKQDIEATIRRYLGKSFESGYRSIIKNTVRDARFVPIIGKGENSKSCWVVEVDIRPSDKMLKDDKIMTYHSLPGFPKPSDQLCLYGFSEDGLPKPLNLEETVHFEKNLYRVVSQRKKDEDDKRFAPPIDLRKKLLNLLTGGCDVMQDNVYPFIMLSPLAPHMDQEYLSENILFVKSLQPDLVLDFDPRGSSNGIYANLDQKQDDSMQVLVPDNFDKKKNLETDLNRFKAGLKDLTRTAWMFCNGYQEMAVEPASCYEWKKKQKEGFRNALQFFIDTFGAERIILILCLFSENYEVMLDASDEAISKLQNSWIVLSDTEKTARHWSESMLQRCTVERKDLQERCIFGLSWFEVNSILLQAAQITTPQTYQLPTSRGALVGVSEKKLKDWCDLDILTAGDLQVDIDKSLHTRKKVEQQFYRGEQAMWLNFWFDGQVLKRDVHYHLMQRVEEALKGTHKEEENTVTVVPILHQPMAGGTTSARQILWEFRNKYKCCLVLTISDTTLDQLDEFRSYRDSTPLPILILIDNEDEEKYIQLRGRLEEKGRKLWRGSGWDDQCHVYCTIILCHRRSSLPKEIKRDQTVLRQELTKRELEWFQHKWEELTKVYTKDKKSNINPKFLISFNILKENFDKDYITKVVREFTDDVHELSEIELLKFISFLNTYDPYFKAVRVSALDKLIKKTSSASLSQIGLRPLQWEAQLSQPVKVLLNLSTNREMHRKPRTYIRVFNKIIAENILDNMKVRLDQKDSSIMQQIVISGVFQNTSEDMPDMRDMRTLINNIVKKREMQDDGKKKHRFSKFVLHVEKHEGAEEALAILEFIFNENEDAFTAQLISRYYITLKNWPKAELYAERATSLYPYSSFLWDTYGQVFKEQLLEMIGNEDFQSSSMDIHKIIEVSRKCVYTFQKEQVVSERETTYDGEINLAGYFGEIRSFELLLRAMKNVPCFSMPASLQEFLVGNSTKSNTQYYFTEEEIEYLKNQFRSSEKAMRKLDDEFLQMKDSFNYDVTLLPQDNNRSDLINLKINLDKHFSTSNPQIPKNIPKPLQYEYRSALIRTCGGSSLNQLLILHSQNKEKEIRQIYHLAIENMREGSSSFHDFRMVLDSATVLMGAKLQPDNLSYKKLLEWSKQLYMKRKVEGYQYLEPYLYYIMYNFPTDNRRKENLCPIVDLKRAIEEWFEAFKQKYPKRNRDDLAYRRKVKTLFFLANGQPLFDIIHQDSLEEMKGSSRQDKWQLPGVREKLQLMKGILLSHGDKIRMQMKNAAGNSFEVDIATSYHVRRKEMLQKQVFFYLGFSFSGPKAFGISLEGIPTYGDMQT</sequence>
<dbReference type="Gene3D" id="1.10.150.50">
    <property type="entry name" value="Transcription Factor, Ets-1"/>
    <property type="match status" value="1"/>
</dbReference>
<name>A0AAE1EDH2_9GAST</name>
<organism evidence="3 4">
    <name type="scientific">Elysia crispata</name>
    <name type="common">lettuce slug</name>
    <dbReference type="NCBI Taxonomy" id="231223"/>
    <lineage>
        <taxon>Eukaryota</taxon>
        <taxon>Metazoa</taxon>
        <taxon>Spiralia</taxon>
        <taxon>Lophotrochozoa</taxon>
        <taxon>Mollusca</taxon>
        <taxon>Gastropoda</taxon>
        <taxon>Heterobranchia</taxon>
        <taxon>Euthyneura</taxon>
        <taxon>Panpulmonata</taxon>
        <taxon>Sacoglossa</taxon>
        <taxon>Placobranchoidea</taxon>
        <taxon>Plakobranchidae</taxon>
        <taxon>Elysia</taxon>
    </lineage>
</organism>
<evidence type="ECO:0000259" key="2">
    <source>
        <dbReference type="Pfam" id="PF00619"/>
    </source>
</evidence>
<dbReference type="SUPFAM" id="SSF47769">
    <property type="entry name" value="SAM/Pointed domain"/>
    <property type="match status" value="1"/>
</dbReference>
<dbReference type="InterPro" id="IPR001315">
    <property type="entry name" value="CARD"/>
</dbReference>
<reference evidence="3" key="1">
    <citation type="journal article" date="2023" name="G3 (Bethesda)">
        <title>A reference genome for the long-term kleptoplast-retaining sea slug Elysia crispata morphotype clarki.</title>
        <authorList>
            <person name="Eastman K.E."/>
            <person name="Pendleton A.L."/>
            <person name="Shaikh M.A."/>
            <person name="Suttiyut T."/>
            <person name="Ogas R."/>
            <person name="Tomko P."/>
            <person name="Gavelis G."/>
            <person name="Widhalm J.R."/>
            <person name="Wisecaver J.H."/>
        </authorList>
    </citation>
    <scope>NUCLEOTIDE SEQUENCE</scope>
    <source>
        <strain evidence="3">ECLA1</strain>
    </source>
</reference>
<dbReference type="PANTHER" id="PTHR16155:SF19">
    <property type="entry name" value="DED DOMAIN-CONTAINING PROTEIN"/>
    <property type="match status" value="1"/>
</dbReference>
<keyword evidence="4" id="KW-1185">Reference proteome</keyword>